<reference evidence="3" key="1">
    <citation type="journal article" date="2019" name="Int. J. Syst. Evol. Microbiol.">
        <title>The Global Catalogue of Microorganisms (GCM) 10K type strain sequencing project: providing services to taxonomists for standard genome sequencing and annotation.</title>
        <authorList>
            <consortium name="The Broad Institute Genomics Platform"/>
            <consortium name="The Broad Institute Genome Sequencing Center for Infectious Disease"/>
            <person name="Wu L."/>
            <person name="Ma J."/>
        </authorList>
    </citation>
    <scope>NUCLEOTIDE SEQUENCE [LARGE SCALE GENOMIC DNA]</scope>
    <source>
        <strain evidence="3">NBRC 108894</strain>
    </source>
</reference>
<keyword evidence="3" id="KW-1185">Reference proteome</keyword>
<gene>
    <name evidence="2" type="ORF">GCM10025881_30340</name>
</gene>
<organism evidence="2 3">
    <name type="scientific">Pseudolysinimonas kribbensis</name>
    <dbReference type="NCBI Taxonomy" id="433641"/>
    <lineage>
        <taxon>Bacteria</taxon>
        <taxon>Bacillati</taxon>
        <taxon>Actinomycetota</taxon>
        <taxon>Actinomycetes</taxon>
        <taxon>Micrococcales</taxon>
        <taxon>Microbacteriaceae</taxon>
        <taxon>Pseudolysinimonas</taxon>
    </lineage>
</organism>
<dbReference type="Proteomes" id="UP001157034">
    <property type="component" value="Unassembled WGS sequence"/>
</dbReference>
<proteinExistence type="predicted"/>
<dbReference type="SUPFAM" id="SSF52317">
    <property type="entry name" value="Class I glutamine amidotransferase-like"/>
    <property type="match status" value="1"/>
</dbReference>
<name>A0ABQ6K6G3_9MICO</name>
<dbReference type="PANTHER" id="PTHR40469:SF2">
    <property type="entry name" value="GALACTOSE-BINDING DOMAIN-LIKE SUPERFAMILY PROTEIN"/>
    <property type="match status" value="1"/>
</dbReference>
<dbReference type="RefSeq" id="WP_284254835.1">
    <property type="nucleotide sequence ID" value="NZ_BAAAQO010000004.1"/>
</dbReference>
<dbReference type="InterPro" id="IPR029062">
    <property type="entry name" value="Class_I_gatase-like"/>
</dbReference>
<protein>
    <recommendedName>
        <fullName evidence="1">ThuA-like domain-containing protein</fullName>
    </recommendedName>
</protein>
<evidence type="ECO:0000313" key="2">
    <source>
        <dbReference type="EMBL" id="GMA96210.1"/>
    </source>
</evidence>
<dbReference type="Pfam" id="PF06283">
    <property type="entry name" value="ThuA"/>
    <property type="match status" value="1"/>
</dbReference>
<accession>A0ABQ6K6G3</accession>
<dbReference type="InterPro" id="IPR029010">
    <property type="entry name" value="ThuA-like"/>
</dbReference>
<dbReference type="PANTHER" id="PTHR40469">
    <property type="entry name" value="SECRETED GLYCOSYL HYDROLASE"/>
    <property type="match status" value="1"/>
</dbReference>
<comment type="caution">
    <text evidence="2">The sequence shown here is derived from an EMBL/GenBank/DDBJ whole genome shotgun (WGS) entry which is preliminary data.</text>
</comment>
<evidence type="ECO:0000313" key="3">
    <source>
        <dbReference type="Proteomes" id="UP001157034"/>
    </source>
</evidence>
<dbReference type="EMBL" id="BSVB01000001">
    <property type="protein sequence ID" value="GMA96210.1"/>
    <property type="molecule type" value="Genomic_DNA"/>
</dbReference>
<evidence type="ECO:0000259" key="1">
    <source>
        <dbReference type="Pfam" id="PF06283"/>
    </source>
</evidence>
<feature type="domain" description="ThuA-like" evidence="1">
    <location>
        <begin position="5"/>
        <end position="230"/>
    </location>
</feature>
<sequence>MSERKALVVRGGWDGHQPVEATNLFIPFLEQNGFEVRIEESNEIYTDEAVMDETDLVLQLVTMSTISREALAGLRRAVEQGGTGMAGWHGGIADSYRNSEWYLQMIGGQFAVHPSKAPDQVHGDMDDNYLRYTVNLTDLGRSHEIMAGIDDFELETEQYWVLHDDLNDVLATTTHPVQPYHPWHRPIVSPAIWTRLWGEGRIFVSTPGHRVEILQDPNVKTIIERGLLWAARAVEL</sequence>
<dbReference type="Gene3D" id="3.40.50.880">
    <property type="match status" value="1"/>
</dbReference>